<feature type="region of interest" description="Disordered" evidence="1">
    <location>
        <begin position="458"/>
        <end position="481"/>
    </location>
</feature>
<feature type="compositionally biased region" description="Gly residues" evidence="1">
    <location>
        <begin position="297"/>
        <end position="311"/>
    </location>
</feature>
<comment type="caution">
    <text evidence="3">The sequence shown here is derived from an EMBL/GenBank/DDBJ whole genome shotgun (WGS) entry which is preliminary data.</text>
</comment>
<gene>
    <name evidence="3" type="ORF">PVAP13_9KG175926</name>
</gene>
<feature type="region of interest" description="Disordered" evidence="1">
    <location>
        <begin position="295"/>
        <end position="378"/>
    </location>
</feature>
<dbReference type="InterPro" id="IPR007321">
    <property type="entry name" value="Transposase_28"/>
</dbReference>
<evidence type="ECO:0000313" key="3">
    <source>
        <dbReference type="EMBL" id="KAG2549180.1"/>
    </source>
</evidence>
<feature type="compositionally biased region" description="Basic and acidic residues" evidence="1">
    <location>
        <begin position="1088"/>
        <end position="1101"/>
    </location>
</feature>
<keyword evidence="4" id="KW-1185">Reference proteome</keyword>
<dbReference type="AlphaFoldDB" id="A0A8T0NIM1"/>
<dbReference type="PANTHER" id="PTHR33026:SF7">
    <property type="entry name" value="OS03G0100275 PROTEIN"/>
    <property type="match status" value="1"/>
</dbReference>
<feature type="region of interest" description="Disordered" evidence="1">
    <location>
        <begin position="515"/>
        <end position="536"/>
    </location>
</feature>
<dbReference type="Proteomes" id="UP000823388">
    <property type="component" value="Chromosome 9K"/>
</dbReference>
<feature type="compositionally biased region" description="Basic and acidic residues" evidence="1">
    <location>
        <begin position="313"/>
        <end position="337"/>
    </location>
</feature>
<feature type="compositionally biased region" description="Basic and acidic residues" evidence="1">
    <location>
        <begin position="346"/>
        <end position="356"/>
    </location>
</feature>
<proteinExistence type="predicted"/>
<evidence type="ECO:0000256" key="1">
    <source>
        <dbReference type="SAM" id="MobiDB-lite"/>
    </source>
</evidence>
<feature type="domain" description="Transposase (putative) gypsy type" evidence="2">
    <location>
        <begin position="48"/>
        <end position="114"/>
    </location>
</feature>
<accession>A0A8T0NIM1</accession>
<organism evidence="3 4">
    <name type="scientific">Panicum virgatum</name>
    <name type="common">Blackwell switchgrass</name>
    <dbReference type="NCBI Taxonomy" id="38727"/>
    <lineage>
        <taxon>Eukaryota</taxon>
        <taxon>Viridiplantae</taxon>
        <taxon>Streptophyta</taxon>
        <taxon>Embryophyta</taxon>
        <taxon>Tracheophyta</taxon>
        <taxon>Spermatophyta</taxon>
        <taxon>Magnoliopsida</taxon>
        <taxon>Liliopsida</taxon>
        <taxon>Poales</taxon>
        <taxon>Poaceae</taxon>
        <taxon>PACMAD clade</taxon>
        <taxon>Panicoideae</taxon>
        <taxon>Panicodae</taxon>
        <taxon>Paniceae</taxon>
        <taxon>Panicinae</taxon>
        <taxon>Panicum</taxon>
        <taxon>Panicum sect. Hiantes</taxon>
    </lineage>
</organism>
<sequence>MFLTRSDVTLTKLEGLVTSGLLRPLTQKQEWGVPCGERIPVPPRGYVVSFVAFHERGFTTPAHRFFRGLLHHYGVELQHLNPNGIQHIACFIALYEGYLGIRPSFELWKYFFNVALINSKTHGKVSVHHPIGCAGIQLRSGGDRRTTTWPPFIARLIKEVPKVWGYGPVDEDKRKIANQLEAILNLRAAGLTGSGVVAAYHKRRVAPIMARCLMLCQMVSDANLTGTTLAEEEPSAAVIMKRVKDAFETPSPYPDPQQPEEFDDTIIAEEAGDEEEEEEENVEPPQGFVLVRHQEATGGGGSPRLGGGGPKGESSRRGSVEFADSPRDADQSTRDVARSGSPLPHSSHDAGSESGRRSRTPNRLPALLASGRGTEGAVTHPMVDLPALEIGATNAGDTADTAIPDVIVVEDDVDITPPFLVGPGTGSSVKAANGSPVVMDVQEREPAVSTVLQAVDATPQSPAPAEAKMREAATAAGPAPEQFVEETLGSPATPAQIDEQTVGEPPKSPLMVVTEELESTPAAESQPRPDAGMAPQSPTAMMVEEGVNAEDPPLVEVEMPSSATPMMTTAPSPTASTGPPVTAKVVHGGLTAAATSVPSLSEPQVAVMASAVVTSMVAVASPSGTRAQSADNTQTEAPAGMPVGGNADILPLASPTGSGTDSVQSGRSSGQVSRPWVFQCREIDWGRLNKVSVDHMKAMAVHAKATTEHAKMLSDQAKMVRFILGPVLVVSSRPSPLWLRFLFGPRFSPLPKLPLQEMQLRDGERLRLQARERELLEENRKAREDPASALRALEDERWARAADHNMTNQTLNDVLAQSALLREEREAAVRERDAAVQGPGVAVQSRDLVIAEHDTATAERDTAVVVQERNAAVRDRDTAIQDRDATLQEWAVALNTVEEAQEREKKEAETTVASMAVVVAQLRASQQRAEATTEEVRRLAESKVQKAKEMLELEASRLETLRHAPELVASTFGEDPDGNPQRLGAQLLRIVEGVHAELQAARNDAETARQGADAARRDADIARQGTKAARREGTFLVAQRAFAVARSRYIDITLDELSQGYPTDYTEEELEAFEEEVAPFSQTLADRMQAERDEHSSPTTT</sequence>
<dbReference type="PANTHER" id="PTHR33026">
    <property type="entry name" value="OS06G0360600 PROTEIN"/>
    <property type="match status" value="1"/>
</dbReference>
<evidence type="ECO:0000313" key="4">
    <source>
        <dbReference type="Proteomes" id="UP000823388"/>
    </source>
</evidence>
<feature type="region of interest" description="Disordered" evidence="1">
    <location>
        <begin position="1079"/>
        <end position="1101"/>
    </location>
</feature>
<reference evidence="3" key="1">
    <citation type="submission" date="2020-05" db="EMBL/GenBank/DDBJ databases">
        <title>WGS assembly of Panicum virgatum.</title>
        <authorList>
            <person name="Lovell J.T."/>
            <person name="Jenkins J."/>
            <person name="Shu S."/>
            <person name="Juenger T.E."/>
            <person name="Schmutz J."/>
        </authorList>
    </citation>
    <scope>NUCLEOTIDE SEQUENCE</scope>
    <source>
        <strain evidence="3">AP13</strain>
    </source>
</reference>
<name>A0A8T0NIM1_PANVG</name>
<evidence type="ECO:0000259" key="2">
    <source>
        <dbReference type="Pfam" id="PF04195"/>
    </source>
</evidence>
<dbReference type="EMBL" id="CM029053">
    <property type="protein sequence ID" value="KAG2549180.1"/>
    <property type="molecule type" value="Genomic_DNA"/>
</dbReference>
<dbReference type="Pfam" id="PF04195">
    <property type="entry name" value="Transposase_28"/>
    <property type="match status" value="1"/>
</dbReference>
<protein>
    <recommendedName>
        <fullName evidence="2">Transposase (putative) gypsy type domain-containing protein</fullName>
    </recommendedName>
</protein>